<dbReference type="EMBL" id="JABSTR010000006">
    <property type="protein sequence ID" value="KAH9373536.1"/>
    <property type="molecule type" value="Genomic_DNA"/>
</dbReference>
<keyword evidence="2" id="KW-1185">Reference proteome</keyword>
<proteinExistence type="predicted"/>
<gene>
    <name evidence="1" type="ORF">HPB48_003488</name>
</gene>
<dbReference type="VEuPathDB" id="VectorBase:HLOH_056992"/>
<dbReference type="AlphaFoldDB" id="A0A9J6GG95"/>
<evidence type="ECO:0000313" key="1">
    <source>
        <dbReference type="EMBL" id="KAH9373536.1"/>
    </source>
</evidence>
<dbReference type="Proteomes" id="UP000821853">
    <property type="component" value="Chromosome 4"/>
</dbReference>
<reference evidence="1 2" key="1">
    <citation type="journal article" date="2020" name="Cell">
        <title>Large-Scale Comparative Analyses of Tick Genomes Elucidate Their Genetic Diversity and Vector Capacities.</title>
        <authorList>
            <consortium name="Tick Genome and Microbiome Consortium (TIGMIC)"/>
            <person name="Jia N."/>
            <person name="Wang J."/>
            <person name="Shi W."/>
            <person name="Du L."/>
            <person name="Sun Y."/>
            <person name="Zhan W."/>
            <person name="Jiang J.F."/>
            <person name="Wang Q."/>
            <person name="Zhang B."/>
            <person name="Ji P."/>
            <person name="Bell-Sakyi L."/>
            <person name="Cui X.M."/>
            <person name="Yuan T.T."/>
            <person name="Jiang B.G."/>
            <person name="Yang W.F."/>
            <person name="Lam T.T."/>
            <person name="Chang Q.C."/>
            <person name="Ding S.J."/>
            <person name="Wang X.J."/>
            <person name="Zhu J.G."/>
            <person name="Ruan X.D."/>
            <person name="Zhao L."/>
            <person name="Wei J.T."/>
            <person name="Ye R.Z."/>
            <person name="Que T.C."/>
            <person name="Du C.H."/>
            <person name="Zhou Y.H."/>
            <person name="Cheng J.X."/>
            <person name="Dai P.F."/>
            <person name="Guo W.B."/>
            <person name="Han X.H."/>
            <person name="Huang E.J."/>
            <person name="Li L.F."/>
            <person name="Wei W."/>
            <person name="Gao Y.C."/>
            <person name="Liu J.Z."/>
            <person name="Shao H.Z."/>
            <person name="Wang X."/>
            <person name="Wang C.C."/>
            <person name="Yang T.C."/>
            <person name="Huo Q.B."/>
            <person name="Li W."/>
            <person name="Chen H.Y."/>
            <person name="Chen S.E."/>
            <person name="Zhou L.G."/>
            <person name="Ni X.B."/>
            <person name="Tian J.H."/>
            <person name="Sheng Y."/>
            <person name="Liu T."/>
            <person name="Pan Y.S."/>
            <person name="Xia L.Y."/>
            <person name="Li J."/>
            <person name="Zhao F."/>
            <person name="Cao W.C."/>
        </authorList>
    </citation>
    <scope>NUCLEOTIDE SEQUENCE [LARGE SCALE GENOMIC DNA]</scope>
    <source>
        <strain evidence="1">HaeL-2018</strain>
    </source>
</reference>
<comment type="caution">
    <text evidence="1">The sequence shown here is derived from an EMBL/GenBank/DDBJ whole genome shotgun (WGS) entry which is preliminary data.</text>
</comment>
<dbReference type="OrthoDB" id="6500009at2759"/>
<accession>A0A9J6GG95</accession>
<sequence>MHAFFCFTSVLAGAWGGCLRNSFFILALGSAGGNLYFLTYGRDLVKYSTLNGFDPRLCYGDITLHFVFKGEYTFKGSTEQDIEEIHDIMGLESSM</sequence>
<organism evidence="1 2">
    <name type="scientific">Haemaphysalis longicornis</name>
    <name type="common">Bush tick</name>
    <dbReference type="NCBI Taxonomy" id="44386"/>
    <lineage>
        <taxon>Eukaryota</taxon>
        <taxon>Metazoa</taxon>
        <taxon>Ecdysozoa</taxon>
        <taxon>Arthropoda</taxon>
        <taxon>Chelicerata</taxon>
        <taxon>Arachnida</taxon>
        <taxon>Acari</taxon>
        <taxon>Parasitiformes</taxon>
        <taxon>Ixodida</taxon>
        <taxon>Ixodoidea</taxon>
        <taxon>Ixodidae</taxon>
        <taxon>Haemaphysalinae</taxon>
        <taxon>Haemaphysalis</taxon>
    </lineage>
</organism>
<protein>
    <submittedName>
        <fullName evidence="1">Uncharacterized protein</fullName>
    </submittedName>
</protein>
<evidence type="ECO:0000313" key="2">
    <source>
        <dbReference type="Proteomes" id="UP000821853"/>
    </source>
</evidence>
<name>A0A9J6GG95_HAELO</name>